<comment type="caution">
    <text evidence="2">The sequence shown here is derived from an EMBL/GenBank/DDBJ whole genome shotgun (WGS) entry which is preliminary data.</text>
</comment>
<dbReference type="EMBL" id="WWCK01000003">
    <property type="protein sequence ID" value="MYM66953.1"/>
    <property type="molecule type" value="Genomic_DNA"/>
</dbReference>
<dbReference type="RefSeq" id="WP_161013535.1">
    <property type="nucleotide sequence ID" value="NZ_WWCK01000003.1"/>
</dbReference>
<sequence length="248" mass="26285">MILLNTLIRSRRAAGGAATARACPLAVTAFAATAIFAALPAHAGRPMTVDDAAIVAPGQCQLETYGQRAGNAREFWATPACNAGGTWEMAAGVGWADDKVRTMHYGRLQAKTVFKPLEAGGWGIGLVLADQFRAGRGLDGDVSANVPLSFSLRDDSVLLHLNAGVARTQATRTTDATWGIGAEFKLNPRNSITAEAFGQQRNGSRYQFGYAHQLIPDHLQIDATWGNRLVARGGSEPVVTLGLVLQTN</sequence>
<evidence type="ECO:0000313" key="3">
    <source>
        <dbReference type="Proteomes" id="UP000450012"/>
    </source>
</evidence>
<feature type="signal peptide" evidence="1">
    <location>
        <begin position="1"/>
        <end position="43"/>
    </location>
</feature>
<name>A0A7X4KC24_9BURK</name>
<evidence type="ECO:0008006" key="4">
    <source>
        <dbReference type="Google" id="ProtNLM"/>
    </source>
</evidence>
<evidence type="ECO:0000313" key="2">
    <source>
        <dbReference type="EMBL" id="MYM66953.1"/>
    </source>
</evidence>
<dbReference type="Proteomes" id="UP000450012">
    <property type="component" value="Unassembled WGS sequence"/>
</dbReference>
<feature type="chain" id="PRO_5030726287" description="Outer membrane beta-barrel protein" evidence="1">
    <location>
        <begin position="44"/>
        <end position="248"/>
    </location>
</feature>
<proteinExistence type="predicted"/>
<gene>
    <name evidence="2" type="ORF">GTP45_08950</name>
</gene>
<reference evidence="2 3" key="1">
    <citation type="submission" date="2019-12" db="EMBL/GenBank/DDBJ databases">
        <title>Novel species isolated from a subtropical stream in China.</title>
        <authorList>
            <person name="Lu H."/>
        </authorList>
    </citation>
    <scope>NUCLEOTIDE SEQUENCE [LARGE SCALE GENOMIC DNA]</scope>
    <source>
        <strain evidence="2 3">FT55W</strain>
    </source>
</reference>
<dbReference type="AlphaFoldDB" id="A0A7X4KC24"/>
<organism evidence="2 3">
    <name type="scientific">Duganella rivi</name>
    <dbReference type="NCBI Taxonomy" id="2666083"/>
    <lineage>
        <taxon>Bacteria</taxon>
        <taxon>Pseudomonadati</taxon>
        <taxon>Pseudomonadota</taxon>
        <taxon>Betaproteobacteria</taxon>
        <taxon>Burkholderiales</taxon>
        <taxon>Oxalobacteraceae</taxon>
        <taxon>Telluria group</taxon>
        <taxon>Duganella</taxon>
    </lineage>
</organism>
<evidence type="ECO:0000256" key="1">
    <source>
        <dbReference type="SAM" id="SignalP"/>
    </source>
</evidence>
<keyword evidence="1" id="KW-0732">Signal</keyword>
<accession>A0A7X4KC24</accession>
<protein>
    <recommendedName>
        <fullName evidence="4">Outer membrane beta-barrel protein</fullName>
    </recommendedName>
</protein>
<keyword evidence="3" id="KW-1185">Reference proteome</keyword>